<evidence type="ECO:0000313" key="1">
    <source>
        <dbReference type="EMBL" id="OZG50139.1"/>
    </source>
</evidence>
<reference evidence="1 2" key="1">
    <citation type="journal article" date="2017" name="BMC Genomics">
        <title>Comparative genomic and phylogenomic analyses of the Bifidobacteriaceae family.</title>
        <authorList>
            <person name="Lugli G.A."/>
            <person name="Milani C."/>
            <person name="Turroni F."/>
            <person name="Duranti S."/>
            <person name="Mancabelli L."/>
            <person name="Mangifesta M."/>
            <person name="Ferrario C."/>
            <person name="Modesto M."/>
            <person name="Mattarelli P."/>
            <person name="Jiri K."/>
            <person name="van Sinderen D."/>
            <person name="Ventura M."/>
        </authorList>
    </citation>
    <scope>NUCLEOTIDE SEQUENCE [LARGE SCALE GENOMIC DNA]</scope>
    <source>
        <strain evidence="1 2">DSM 22924</strain>
    </source>
</reference>
<proteinExistence type="predicted"/>
<dbReference type="Proteomes" id="UP000216004">
    <property type="component" value="Unassembled WGS sequence"/>
</dbReference>
<gene>
    <name evidence="1" type="ORF">BOCO_0656</name>
</gene>
<evidence type="ECO:0000313" key="2">
    <source>
        <dbReference type="Proteomes" id="UP000216004"/>
    </source>
</evidence>
<dbReference type="EMBL" id="MWWS01000004">
    <property type="protein sequence ID" value="OZG50139.1"/>
    <property type="molecule type" value="Genomic_DNA"/>
</dbReference>
<accession>A0A261ETF4</accession>
<organism evidence="1 2">
    <name type="scientific">Bombiscardovia coagulans</name>
    <dbReference type="NCBI Taxonomy" id="686666"/>
    <lineage>
        <taxon>Bacteria</taxon>
        <taxon>Bacillati</taxon>
        <taxon>Actinomycetota</taxon>
        <taxon>Actinomycetes</taxon>
        <taxon>Bifidobacteriales</taxon>
        <taxon>Bifidobacteriaceae</taxon>
        <taxon>Bombiscardovia</taxon>
    </lineage>
</organism>
<comment type="caution">
    <text evidence="1">The sequence shown here is derived from an EMBL/GenBank/DDBJ whole genome shotgun (WGS) entry which is preliminary data.</text>
</comment>
<protein>
    <submittedName>
        <fullName evidence="1">Uncharacterized protein</fullName>
    </submittedName>
</protein>
<dbReference type="AlphaFoldDB" id="A0A261ETF4"/>
<keyword evidence="2" id="KW-1185">Reference proteome</keyword>
<sequence length="34" mass="3714">MHGEHLGLVAMIELVEGSSPHARETLSETEHTSK</sequence>
<name>A0A261ETF4_9BIFI</name>